<keyword evidence="6 17" id="KW-0732">Signal</keyword>
<dbReference type="Gene3D" id="1.50.10.10">
    <property type="match status" value="1"/>
</dbReference>
<evidence type="ECO:0000256" key="9">
    <source>
        <dbReference type="ARBA" id="ARBA00023180"/>
    </source>
</evidence>
<dbReference type="Pfam" id="PF02225">
    <property type="entry name" value="PA"/>
    <property type="match status" value="1"/>
</dbReference>
<reference evidence="19 20" key="1">
    <citation type="submission" date="2024-06" db="EMBL/GenBank/DDBJ databases">
        <authorList>
            <person name="Pan Q."/>
            <person name="Wen M."/>
            <person name="Jouanno E."/>
            <person name="Zahm M."/>
            <person name="Klopp C."/>
            <person name="Cabau C."/>
            <person name="Louis A."/>
            <person name="Berthelot C."/>
            <person name="Parey E."/>
            <person name="Roest Crollius H."/>
            <person name="Montfort J."/>
            <person name="Robinson-Rechavi M."/>
            <person name="Bouchez O."/>
            <person name="Lampietro C."/>
            <person name="Lopez Roques C."/>
            <person name="Donnadieu C."/>
            <person name="Postlethwait J."/>
            <person name="Bobe J."/>
            <person name="Verreycken H."/>
            <person name="Guiguen Y."/>
        </authorList>
    </citation>
    <scope>NUCLEOTIDE SEQUENCE [LARGE SCALE GENOMIC DNA]</scope>
    <source>
        <strain evidence="19">Up_M1</strain>
        <tissue evidence="19">Testis</tissue>
    </source>
</reference>
<dbReference type="InterPro" id="IPR046450">
    <property type="entry name" value="PA_dom_sf"/>
</dbReference>
<evidence type="ECO:0000256" key="5">
    <source>
        <dbReference type="ARBA" id="ARBA00022723"/>
    </source>
</evidence>
<dbReference type="AlphaFoldDB" id="A0ABD0Y797"/>
<feature type="compositionally biased region" description="Polar residues" evidence="16">
    <location>
        <begin position="824"/>
        <end position="841"/>
    </location>
</feature>
<keyword evidence="9" id="KW-0325">Glycoprotein</keyword>
<dbReference type="SUPFAM" id="SSF48225">
    <property type="entry name" value="Seven-hairpin glycosidases"/>
    <property type="match status" value="1"/>
</dbReference>
<evidence type="ECO:0000256" key="3">
    <source>
        <dbReference type="ARBA" id="ARBA00004922"/>
    </source>
</evidence>
<dbReference type="InterPro" id="IPR012341">
    <property type="entry name" value="6hp_glycosidase-like_sf"/>
</dbReference>
<dbReference type="CDD" id="cd02126">
    <property type="entry name" value="PA_EDEM3_like"/>
    <property type="match status" value="1"/>
</dbReference>
<dbReference type="PANTHER" id="PTHR45679:SF4">
    <property type="entry name" value="ALPHA-1,2-MANNOSIDASE"/>
    <property type="match status" value="1"/>
</dbReference>
<keyword evidence="20" id="KW-1185">Reference proteome</keyword>
<dbReference type="PANTHER" id="PTHR45679">
    <property type="entry name" value="ER DEGRADATION-ENHANCING ALPHA-MANNOSIDASE-LIKE PROTEIN 2"/>
    <property type="match status" value="1"/>
</dbReference>
<evidence type="ECO:0000313" key="19">
    <source>
        <dbReference type="EMBL" id="KAL1022941.1"/>
    </source>
</evidence>
<dbReference type="InterPro" id="IPR037322">
    <property type="entry name" value="EDEM3_PA"/>
</dbReference>
<evidence type="ECO:0000256" key="17">
    <source>
        <dbReference type="SAM" id="SignalP"/>
    </source>
</evidence>
<evidence type="ECO:0000256" key="11">
    <source>
        <dbReference type="ARBA" id="ARBA00047669"/>
    </source>
</evidence>
<dbReference type="EC" id="3.2.1.-" evidence="15"/>
<comment type="cofactor">
    <cofactor evidence="1 14">
        <name>Ca(2+)</name>
        <dbReference type="ChEBI" id="CHEBI:29108"/>
    </cofactor>
</comment>
<feature type="active site" evidence="13">
    <location>
        <position position="280"/>
    </location>
</feature>
<feature type="region of interest" description="Disordered" evidence="16">
    <location>
        <begin position="810"/>
        <end position="908"/>
    </location>
</feature>
<keyword evidence="15" id="KW-0326">Glycosidase</keyword>
<feature type="chain" id="PRO_5044772765" description="alpha-1,2-Mannosidase" evidence="17">
    <location>
        <begin position="31"/>
        <end position="908"/>
    </location>
</feature>
<evidence type="ECO:0000256" key="14">
    <source>
        <dbReference type="PIRSR" id="PIRSR601382-2"/>
    </source>
</evidence>
<organism evidence="19 20">
    <name type="scientific">Umbra pygmaea</name>
    <name type="common">Eastern mudminnow</name>
    <dbReference type="NCBI Taxonomy" id="75934"/>
    <lineage>
        <taxon>Eukaryota</taxon>
        <taxon>Metazoa</taxon>
        <taxon>Chordata</taxon>
        <taxon>Craniata</taxon>
        <taxon>Vertebrata</taxon>
        <taxon>Euteleostomi</taxon>
        <taxon>Actinopterygii</taxon>
        <taxon>Neopterygii</taxon>
        <taxon>Teleostei</taxon>
        <taxon>Protacanthopterygii</taxon>
        <taxon>Esociformes</taxon>
        <taxon>Umbridae</taxon>
        <taxon>Umbra</taxon>
    </lineage>
</organism>
<keyword evidence="10" id="KW-0834">Unfolded protein response</keyword>
<feature type="compositionally biased region" description="Basic and acidic residues" evidence="16">
    <location>
        <begin position="869"/>
        <end position="889"/>
    </location>
</feature>
<accession>A0ABD0Y797</accession>
<dbReference type="SUPFAM" id="SSF52025">
    <property type="entry name" value="PA domain"/>
    <property type="match status" value="1"/>
</dbReference>
<dbReference type="InterPro" id="IPR036026">
    <property type="entry name" value="Seven-hairpin_glycosidases"/>
</dbReference>
<feature type="signal peptide" evidence="17">
    <location>
        <begin position="1"/>
        <end position="30"/>
    </location>
</feature>
<keyword evidence="14" id="KW-0106">Calcium</keyword>
<feature type="active site" description="Proton donor" evidence="13">
    <location>
        <position position="374"/>
    </location>
</feature>
<dbReference type="Pfam" id="PF01532">
    <property type="entry name" value="Glyco_hydro_47"/>
    <property type="match status" value="1"/>
</dbReference>
<evidence type="ECO:0000256" key="8">
    <source>
        <dbReference type="ARBA" id="ARBA00022824"/>
    </source>
</evidence>
<protein>
    <recommendedName>
        <fullName evidence="15">alpha-1,2-Mannosidase</fullName>
        <ecNumber evidence="15">3.2.1.-</ecNumber>
    </recommendedName>
</protein>
<comment type="caution">
    <text evidence="19">The sequence shown here is derived from an EMBL/GenBank/DDBJ whole genome shotgun (WGS) entry which is preliminary data.</text>
</comment>
<dbReference type="GO" id="GO:0046872">
    <property type="term" value="F:metal ion binding"/>
    <property type="evidence" value="ECO:0007669"/>
    <property type="project" value="UniProtKB-KW"/>
</dbReference>
<keyword evidence="8" id="KW-0256">Endoplasmic reticulum</keyword>
<evidence type="ECO:0000256" key="16">
    <source>
        <dbReference type="SAM" id="MobiDB-lite"/>
    </source>
</evidence>
<evidence type="ECO:0000256" key="6">
    <source>
        <dbReference type="ARBA" id="ARBA00022729"/>
    </source>
</evidence>
<comment type="pathway">
    <text evidence="3">Protein modification; protein glycosylation.</text>
</comment>
<proteinExistence type="inferred from homology"/>
<evidence type="ECO:0000256" key="1">
    <source>
        <dbReference type="ARBA" id="ARBA00001913"/>
    </source>
</evidence>
<comment type="catalytic activity">
    <reaction evidence="12">
        <text>N(4)-(alpha-D-Man-(1-&gt;2)-alpha-D-Man-(1-&gt;2)-alpha-D-Man-(1-&gt;3)-[alpha-D-Man-(1-&gt;2)-alpha-D-Man-(1-&gt;3)-[alpha-D-Man-(1-&gt;2)-alpha-D-Man-(1-&gt;6)]-alpha-D-Man-(1-&gt;6)]-beta-D-Man-(1-&gt;4)-beta-D-GlcNAc-(1-&gt;4)-beta-D-GlcNAc)-L-asparaginyl-[protein] (N-glucan mannose isomer 9A1,2,3B1,2,3) + 4 H2O = N(4)-(alpha-D-Man-(1-&gt;3)-[alpha-D-Man-(1-&gt;3)-[alpha-D-Man-(1-&gt;6)]-alpha-D-Man-(1-&gt;6)]-beta-D-Man-(1-&gt;4)-beta-D-GlcNAc-(1-&gt;4)-beta-D-GlcNAc)-L-asparaginyl-[protein] (N-glucan mannose isomer 5A1,2) + 4 beta-D-mannose</text>
        <dbReference type="Rhea" id="RHEA:56008"/>
        <dbReference type="Rhea" id="RHEA-COMP:14356"/>
        <dbReference type="Rhea" id="RHEA-COMP:14367"/>
        <dbReference type="ChEBI" id="CHEBI:15377"/>
        <dbReference type="ChEBI" id="CHEBI:28563"/>
        <dbReference type="ChEBI" id="CHEBI:59087"/>
        <dbReference type="ChEBI" id="CHEBI:139493"/>
        <dbReference type="EC" id="3.2.1.113"/>
    </reaction>
</comment>
<comment type="similarity">
    <text evidence="4 15">Belongs to the glycosyl hydrolase 47 family.</text>
</comment>
<feature type="domain" description="PA" evidence="18">
    <location>
        <begin position="684"/>
        <end position="775"/>
    </location>
</feature>
<feature type="region of interest" description="Disordered" evidence="16">
    <location>
        <begin position="553"/>
        <end position="573"/>
    </location>
</feature>
<dbReference type="InterPro" id="IPR003137">
    <property type="entry name" value="PA_domain"/>
</dbReference>
<feature type="active site" description="Proton donor" evidence="13">
    <location>
        <position position="133"/>
    </location>
</feature>
<sequence>MMLWFCPAKMSTILLPLLLLLSILCRLGQCMSREEKVKLRDQVVEMFDHAYSNYMDHAYPADELMPLTCRGRVRGLEPSRGDVDDALGKFSLTLIDTLDTLVLLNKTTEFEAAVRRVLRDVRLDNDIVVSVFETNIRVLGGLLGGHSMAIMLKDAGHHMQWYRDELLHMAKDLGFRLLPAFNTSSGLPFPRVNLKHGIRSPESRTGTETDTCTACAGTIILEFAALSRFTGDPVFEVHARRALDFLWEKRQRNSNLVGTTINIHSGEWVRRDSGVGAGIDSYYEYLLKAYILLGDDLFLQRFNIHYASIMKYISQPPLLLDVHIHKPLLPARTWMDSLLAFFPGLQVLKGDFRPAIETHEMLFQVTKKHNFLPEAFTTDFRVHWAQHPLRPEFAESTYFLYKATRDPYYLEVGRTVLDNLNRFARVPCGFAAMKDVRTGSHEDRMDSFFLAEMFKYLFLLFAEEEELPFNVEDYIFTTEAHLLPLSLSTAPYTPTHPTNDTVQASSGPRIATSLTSLWSHEELDDSNFDWTCPNTRLLFPDPAFPRNLRDPIRNAVDKSCPRPTIQRDPGMGSPPLRAQDFMANNPEHLELLRRMGVSLIHLKDGRVQLVQHAAQAVSAVSAEDGMRFMQEMMELSSQQQKEQLPPRAVQIVSHPFFGRVVLTAGPAQFGTDLSKSITGVRGFVTVAEPYSGCAELANAAFVQGRIALMQRGQCMFAEKARHIMEAGAIGGIVIDDNEGSSSDTAPLFQMAGDGRNTDDITLPLLFLFYKEGNILLEALKEYREVEVLLSDKARDRASIFKGKPLPGLLLESSRDVQDEEDCSTDQTSPAPDATLDQSQASIVELDESAPNNEVTPEEEEVGPAIKQNSEPDEKPAVDKDSSSKSREAMMADWQEDLEAFQQMEKDEL</sequence>
<dbReference type="InterPro" id="IPR044674">
    <property type="entry name" value="EDEM1/2/3"/>
</dbReference>
<dbReference type="GO" id="GO:0004571">
    <property type="term" value="F:mannosyl-oligosaccharide 1,2-alpha-mannosidase activity"/>
    <property type="evidence" value="ECO:0007669"/>
    <property type="project" value="UniProtKB-EC"/>
</dbReference>
<comment type="subcellular location">
    <subcellularLocation>
        <location evidence="2">Endoplasmic reticulum</location>
    </subcellularLocation>
</comment>
<keyword evidence="5 14" id="KW-0479">Metal-binding</keyword>
<feature type="active site" evidence="13">
    <location>
        <position position="392"/>
    </location>
</feature>
<dbReference type="Gene3D" id="3.50.30.30">
    <property type="match status" value="1"/>
</dbReference>
<evidence type="ECO:0000256" key="7">
    <source>
        <dbReference type="ARBA" id="ARBA00022801"/>
    </source>
</evidence>
<evidence type="ECO:0000256" key="13">
    <source>
        <dbReference type="PIRSR" id="PIRSR601382-1"/>
    </source>
</evidence>
<evidence type="ECO:0000256" key="10">
    <source>
        <dbReference type="ARBA" id="ARBA00023230"/>
    </source>
</evidence>
<gene>
    <name evidence="19" type="ORF">UPYG_G00034510</name>
</gene>
<comment type="catalytic activity">
    <reaction evidence="11">
        <text>N(4)-(alpha-D-Man-(1-&gt;2)-alpha-D-Man-(1-&gt;2)-alpha-D-Man-(1-&gt;3)-[alpha-D-Man-(1-&gt;3)-[alpha-D-Man-(1-&gt;2)-alpha-D-Man-(1-&gt;6)]-alpha-D-Man-(1-&gt;6)]-beta-D-Man-(1-&gt;4)-beta-D-GlcNAc-(1-&gt;4)-beta-D-GlcNAc)-L-asparaginyl-[protein] (N-glucan mannose isomer 8A1,2,3B1,3) + 3 H2O = N(4)-(alpha-D-Man-(1-&gt;3)-[alpha-D-Man-(1-&gt;3)-[alpha-D-Man-(1-&gt;6)]-alpha-D-Man-(1-&gt;6)]-beta-D-Man-(1-&gt;4)-beta-D-GlcNAc-(1-&gt;4)-beta-D-GlcNAc)-L-asparaginyl-[protein] (N-glucan mannose isomer 5A1,2) + 3 beta-D-mannose</text>
        <dbReference type="Rhea" id="RHEA:56028"/>
        <dbReference type="Rhea" id="RHEA-COMP:14358"/>
        <dbReference type="Rhea" id="RHEA-COMP:14367"/>
        <dbReference type="ChEBI" id="CHEBI:15377"/>
        <dbReference type="ChEBI" id="CHEBI:28563"/>
        <dbReference type="ChEBI" id="CHEBI:59087"/>
        <dbReference type="ChEBI" id="CHEBI:60628"/>
        <dbReference type="EC" id="3.2.1.113"/>
    </reaction>
</comment>
<evidence type="ECO:0000256" key="4">
    <source>
        <dbReference type="ARBA" id="ARBA00007658"/>
    </source>
</evidence>
<evidence type="ECO:0000256" key="12">
    <source>
        <dbReference type="ARBA" id="ARBA00048605"/>
    </source>
</evidence>
<dbReference type="FunFam" id="1.50.10.10:FF:000008">
    <property type="entry name" value="alpha-1,2-Mannosidase"/>
    <property type="match status" value="1"/>
</dbReference>
<dbReference type="InterPro" id="IPR001382">
    <property type="entry name" value="Glyco_hydro_47"/>
</dbReference>
<evidence type="ECO:0000313" key="20">
    <source>
        <dbReference type="Proteomes" id="UP001557470"/>
    </source>
</evidence>
<evidence type="ECO:0000256" key="2">
    <source>
        <dbReference type="ARBA" id="ARBA00004240"/>
    </source>
</evidence>
<evidence type="ECO:0000259" key="18">
    <source>
        <dbReference type="Pfam" id="PF02225"/>
    </source>
</evidence>
<evidence type="ECO:0000256" key="15">
    <source>
        <dbReference type="RuleBase" id="RU361193"/>
    </source>
</evidence>
<feature type="binding site" evidence="14">
    <location>
        <position position="478"/>
    </location>
    <ligand>
        <name>Ca(2+)</name>
        <dbReference type="ChEBI" id="CHEBI:29108"/>
    </ligand>
</feature>
<name>A0ABD0Y797_UMBPY</name>
<dbReference type="PRINTS" id="PR00747">
    <property type="entry name" value="GLYHDRLASE47"/>
</dbReference>
<dbReference type="Proteomes" id="UP001557470">
    <property type="component" value="Unassembled WGS sequence"/>
</dbReference>
<dbReference type="EMBL" id="JAGEUA010000001">
    <property type="protein sequence ID" value="KAL1022941.1"/>
    <property type="molecule type" value="Genomic_DNA"/>
</dbReference>
<keyword evidence="7 15" id="KW-0378">Hydrolase</keyword>
<dbReference type="GO" id="GO:0005783">
    <property type="term" value="C:endoplasmic reticulum"/>
    <property type="evidence" value="ECO:0007669"/>
    <property type="project" value="UniProtKB-SubCell"/>
</dbReference>
<dbReference type="GO" id="GO:0006986">
    <property type="term" value="P:response to unfolded protein"/>
    <property type="evidence" value="ECO:0007669"/>
    <property type="project" value="UniProtKB-KW"/>
</dbReference>